<accession>A0A255GPS6</accession>
<dbReference type="OrthoDB" id="3732776at2"/>
<protein>
    <recommendedName>
        <fullName evidence="4">PH domain-containing protein</fullName>
    </recommendedName>
</protein>
<dbReference type="InterPro" id="IPR036259">
    <property type="entry name" value="MFS_trans_sf"/>
</dbReference>
<dbReference type="SUPFAM" id="SSF103473">
    <property type="entry name" value="MFS general substrate transporter"/>
    <property type="match status" value="1"/>
</dbReference>
<gene>
    <name evidence="2" type="ORF">CGZ94_02785</name>
</gene>
<dbReference type="RefSeq" id="WP_094359163.1">
    <property type="nucleotide sequence ID" value="NZ_NMVK01000020.1"/>
</dbReference>
<evidence type="ECO:0000313" key="3">
    <source>
        <dbReference type="Proteomes" id="UP000215896"/>
    </source>
</evidence>
<sequence>MQQLPIFYDPLRAEQRIGAQRRRVIWGLVSTGISVAALAALFLYGWLVTKSQPGETGQLLRWVLAFSSITGLISLLANLLWLRALRNARREVGDGLALTLSHRGIETAEGPLGWEQVARVRAANGRPGHGYRLDIIGTDNQVRAFPLDGLALLPGSLDSATRAYSSGRHGVDLTVVDD</sequence>
<keyword evidence="1" id="KW-0472">Membrane</keyword>
<dbReference type="AlphaFoldDB" id="A0A255GPS6"/>
<evidence type="ECO:0008006" key="4">
    <source>
        <dbReference type="Google" id="ProtNLM"/>
    </source>
</evidence>
<keyword evidence="1" id="KW-1133">Transmembrane helix</keyword>
<evidence type="ECO:0000313" key="2">
    <source>
        <dbReference type="EMBL" id="OYO17818.1"/>
    </source>
</evidence>
<dbReference type="EMBL" id="NMVO01000001">
    <property type="protein sequence ID" value="OYO17818.1"/>
    <property type="molecule type" value="Genomic_DNA"/>
</dbReference>
<feature type="transmembrane region" description="Helical" evidence="1">
    <location>
        <begin position="59"/>
        <end position="81"/>
    </location>
</feature>
<dbReference type="Proteomes" id="UP000215896">
    <property type="component" value="Unassembled WGS sequence"/>
</dbReference>
<organism evidence="2 3">
    <name type="scientific">Enemella evansiae</name>
    <dbReference type="NCBI Taxonomy" id="2016499"/>
    <lineage>
        <taxon>Bacteria</taxon>
        <taxon>Bacillati</taxon>
        <taxon>Actinomycetota</taxon>
        <taxon>Actinomycetes</taxon>
        <taxon>Propionibacteriales</taxon>
        <taxon>Propionibacteriaceae</taxon>
        <taxon>Enemella</taxon>
    </lineage>
</organism>
<reference evidence="2 3" key="1">
    <citation type="submission" date="2017-07" db="EMBL/GenBank/DDBJ databases">
        <title>Draft whole genome sequences of clinical Proprionibacteriaceae strains.</title>
        <authorList>
            <person name="Bernier A.-M."/>
            <person name="Bernard K."/>
            <person name="Domingo M.-C."/>
        </authorList>
    </citation>
    <scope>NUCLEOTIDE SEQUENCE [LARGE SCALE GENOMIC DNA]</scope>
    <source>
        <strain evidence="2 3">NML 030167</strain>
    </source>
</reference>
<evidence type="ECO:0000256" key="1">
    <source>
        <dbReference type="SAM" id="Phobius"/>
    </source>
</evidence>
<name>A0A255GPS6_9ACTN</name>
<keyword evidence="3" id="KW-1185">Reference proteome</keyword>
<comment type="caution">
    <text evidence="2">The sequence shown here is derived from an EMBL/GenBank/DDBJ whole genome shotgun (WGS) entry which is preliminary data.</text>
</comment>
<proteinExistence type="predicted"/>
<feature type="transmembrane region" description="Helical" evidence="1">
    <location>
        <begin position="24"/>
        <end position="47"/>
    </location>
</feature>
<keyword evidence="1" id="KW-0812">Transmembrane</keyword>